<dbReference type="Proteomes" id="UP000184287">
    <property type="component" value="Unassembled WGS sequence"/>
</dbReference>
<accession>A0A1M5EV14</accession>
<dbReference type="RefSeq" id="WP_234994550.1">
    <property type="nucleotide sequence ID" value="NZ_FQUQ01000003.1"/>
</dbReference>
<evidence type="ECO:0000313" key="4">
    <source>
        <dbReference type="Proteomes" id="UP000184287"/>
    </source>
</evidence>
<sequence>MNRKLRIALLLNILCIICMSVFCSLSVFAQKSDSTISNVRAKKIYKTPQIKANVPTYKPRSTFGYIPYNDVTSTKTASNIKQDKILTVSKVYPNPVSDQINLILRLDRESNLSVKIMDLLGNEVVTLSNERIPSGEQTKSYTIPNRLNSGIYFLKISSGSETIVKRISVL</sequence>
<dbReference type="STRING" id="288992.SAMN04488522_103811"/>
<keyword evidence="4" id="KW-1185">Reference proteome</keyword>
<dbReference type="EMBL" id="FQUQ01000003">
    <property type="protein sequence ID" value="SHF83037.1"/>
    <property type="molecule type" value="Genomic_DNA"/>
</dbReference>
<feature type="signal peptide" evidence="1">
    <location>
        <begin position="1"/>
        <end position="29"/>
    </location>
</feature>
<protein>
    <submittedName>
        <fullName evidence="3">Por secretion system C-terminal sorting domain-containing protein</fullName>
    </submittedName>
</protein>
<dbReference type="InterPro" id="IPR026444">
    <property type="entry name" value="Secre_tail"/>
</dbReference>
<dbReference type="AlphaFoldDB" id="A0A1M5EV14"/>
<feature type="domain" description="Secretion system C-terminal sorting" evidence="2">
    <location>
        <begin position="91"/>
        <end position="168"/>
    </location>
</feature>
<reference evidence="4" key="1">
    <citation type="submission" date="2016-11" db="EMBL/GenBank/DDBJ databases">
        <authorList>
            <person name="Varghese N."/>
            <person name="Submissions S."/>
        </authorList>
    </citation>
    <scope>NUCLEOTIDE SEQUENCE [LARGE SCALE GENOMIC DNA]</scope>
    <source>
        <strain evidence="4">DSM 16990</strain>
    </source>
</reference>
<proteinExistence type="predicted"/>
<dbReference type="NCBIfam" id="TIGR04183">
    <property type="entry name" value="Por_Secre_tail"/>
    <property type="match status" value="1"/>
</dbReference>
<dbReference type="Pfam" id="PF18962">
    <property type="entry name" value="Por_Secre_tail"/>
    <property type="match status" value="1"/>
</dbReference>
<evidence type="ECO:0000313" key="3">
    <source>
        <dbReference type="EMBL" id="SHF83037.1"/>
    </source>
</evidence>
<evidence type="ECO:0000259" key="2">
    <source>
        <dbReference type="Pfam" id="PF18962"/>
    </source>
</evidence>
<evidence type="ECO:0000256" key="1">
    <source>
        <dbReference type="SAM" id="SignalP"/>
    </source>
</evidence>
<organism evidence="3 4">
    <name type="scientific">Pedobacter caeni</name>
    <dbReference type="NCBI Taxonomy" id="288992"/>
    <lineage>
        <taxon>Bacteria</taxon>
        <taxon>Pseudomonadati</taxon>
        <taxon>Bacteroidota</taxon>
        <taxon>Sphingobacteriia</taxon>
        <taxon>Sphingobacteriales</taxon>
        <taxon>Sphingobacteriaceae</taxon>
        <taxon>Pedobacter</taxon>
    </lineage>
</organism>
<keyword evidence="1" id="KW-0732">Signal</keyword>
<gene>
    <name evidence="3" type="ORF">SAMN04488522_103811</name>
</gene>
<feature type="chain" id="PRO_5009909955" evidence="1">
    <location>
        <begin position="30"/>
        <end position="170"/>
    </location>
</feature>
<name>A0A1M5EV14_9SPHI</name>